<name>B8D437_DESA1</name>
<dbReference type="AlphaFoldDB" id="B8D437"/>
<dbReference type="Gene3D" id="3.40.50.300">
    <property type="entry name" value="P-loop containing nucleotide triphosphate hydrolases"/>
    <property type="match status" value="1"/>
</dbReference>
<evidence type="ECO:0000313" key="6">
    <source>
        <dbReference type="Proteomes" id="UP000006903"/>
    </source>
</evidence>
<dbReference type="KEGG" id="dka:DKAM_0542"/>
<reference evidence="5 6" key="1">
    <citation type="journal article" date="2009" name="J. Bacteriol.">
        <title>Complete genome sequence of the anaerobic, protein-degrading hyperthermophilic crenarchaeon Desulfurococcus kamchatkensis.</title>
        <authorList>
            <person name="Ravin N.V."/>
            <person name="Mardanov A.V."/>
            <person name="Beletsky A.V."/>
            <person name="Kublanov I.V."/>
            <person name="Kolganova T.V."/>
            <person name="Lebedinsky A.V."/>
            <person name="Chernyh N.A."/>
            <person name="Bonch-Osmolovskaya E.A."/>
            <person name="Skryabin K.G."/>
        </authorList>
    </citation>
    <scope>NUCLEOTIDE SEQUENCE [LARGE SCALE GENOMIC DNA]</scope>
    <source>
        <strain evidence="6">DSM 18924 / JCM 16383 / VKM B-2413 / 1221n</strain>
    </source>
</reference>
<dbReference type="InterPro" id="IPR027417">
    <property type="entry name" value="P-loop_NTPase"/>
</dbReference>
<evidence type="ECO:0000256" key="2">
    <source>
        <dbReference type="ARBA" id="ARBA00022741"/>
    </source>
</evidence>
<sequence length="261" mass="28558">MPYFVVVLGTAGSGKTSLTSALYTYLTSHQLDAAIINLDPAVEEIPYDPDIDVRDYVDAREVMRKTGLGPNGALIASIDMLISNIQELQDLVDSLKANYILIDTPGQMELFAFRDTGSIVLRSLIGNAKAVSLYLMDSVHMVRSSNIFSSLLLAASTYVRLGYPQVNVLTKTDLLGDGVLEELLNMFEDPEALASMIVNDREASMIWDETEISQLLEKLLVFDIVPVSNIAGEGFDSLYAAIQRVLAGGEDYLTEEPNPVL</sequence>
<dbReference type="PANTHER" id="PTHR21231:SF8">
    <property type="entry name" value="GPN-LOOP GTPASE 1"/>
    <property type="match status" value="1"/>
</dbReference>
<dbReference type="InterPro" id="IPR004130">
    <property type="entry name" value="Gpn"/>
</dbReference>
<dbReference type="NCBIfam" id="NF010340">
    <property type="entry name" value="PRK13768.1-2"/>
    <property type="match status" value="1"/>
</dbReference>
<keyword evidence="4" id="KW-0342">GTP-binding</keyword>
<dbReference type="PANTHER" id="PTHR21231">
    <property type="entry name" value="XPA-BINDING PROTEIN 1-RELATED"/>
    <property type="match status" value="1"/>
</dbReference>
<protein>
    <submittedName>
        <fullName evidence="5">Predicted ATP binding protein</fullName>
    </submittedName>
</protein>
<keyword evidence="3" id="KW-0378">Hydrolase</keyword>
<keyword evidence="2" id="KW-0547">Nucleotide-binding</keyword>
<dbReference type="Proteomes" id="UP000006903">
    <property type="component" value="Chromosome"/>
</dbReference>
<comment type="similarity">
    <text evidence="1">Belongs to the GPN-loop GTPase family.</text>
</comment>
<proteinExistence type="inferred from homology"/>
<dbReference type="eggNOG" id="arCOG01225">
    <property type="taxonomic scope" value="Archaea"/>
</dbReference>
<evidence type="ECO:0000256" key="4">
    <source>
        <dbReference type="ARBA" id="ARBA00023134"/>
    </source>
</evidence>
<evidence type="ECO:0000313" key="5">
    <source>
        <dbReference type="EMBL" id="ACL10868.1"/>
    </source>
</evidence>
<dbReference type="SUPFAM" id="SSF52540">
    <property type="entry name" value="P-loop containing nucleoside triphosphate hydrolases"/>
    <property type="match status" value="1"/>
</dbReference>
<dbReference type="HOGENOM" id="CLU_037460_3_0_2"/>
<dbReference type="GeneID" id="7170757"/>
<dbReference type="GO" id="GO:0005525">
    <property type="term" value="F:GTP binding"/>
    <property type="evidence" value="ECO:0007669"/>
    <property type="project" value="UniProtKB-KW"/>
</dbReference>
<dbReference type="RefSeq" id="WP_012608210.1">
    <property type="nucleotide sequence ID" value="NC_011766.1"/>
</dbReference>
<dbReference type="GO" id="GO:0003924">
    <property type="term" value="F:GTPase activity"/>
    <property type="evidence" value="ECO:0007669"/>
    <property type="project" value="TreeGrafter"/>
</dbReference>
<evidence type="ECO:0000256" key="1">
    <source>
        <dbReference type="ARBA" id="ARBA00005290"/>
    </source>
</evidence>
<dbReference type="Pfam" id="PF03029">
    <property type="entry name" value="ATP_bind_1"/>
    <property type="match status" value="1"/>
</dbReference>
<evidence type="ECO:0000256" key="3">
    <source>
        <dbReference type="ARBA" id="ARBA00022801"/>
    </source>
</evidence>
<organism evidence="5 6">
    <name type="scientific">Desulfurococcus amylolyticus (strain DSM 18924 / JCM 16383 / VKM B-2413 / 1221n)</name>
    <name type="common">Desulfurococcus kamchatkensis</name>
    <dbReference type="NCBI Taxonomy" id="490899"/>
    <lineage>
        <taxon>Archaea</taxon>
        <taxon>Thermoproteota</taxon>
        <taxon>Thermoprotei</taxon>
        <taxon>Desulfurococcales</taxon>
        <taxon>Desulfurococcaceae</taxon>
        <taxon>Desulfurococcus</taxon>
    </lineage>
</organism>
<gene>
    <name evidence="5" type="ordered locus">DKAM_0542</name>
</gene>
<dbReference type="STRING" id="490899.DKAM_0542"/>
<dbReference type="EMBL" id="CP001140">
    <property type="protein sequence ID" value="ACL10868.1"/>
    <property type="molecule type" value="Genomic_DNA"/>
</dbReference>
<accession>B8D437</accession>